<dbReference type="GO" id="GO:0003700">
    <property type="term" value="F:DNA-binding transcription factor activity"/>
    <property type="evidence" value="ECO:0007669"/>
    <property type="project" value="TreeGrafter"/>
</dbReference>
<gene>
    <name evidence="6" type="ORF">IAC56_04550</name>
</gene>
<sequence length="222" mass="24962">MRKQTARVRGDGEKTREALIEAAGTLAAERGWSNVAAKDVCDMAGVNCASVNYWFGGRDELYQAVLSRIPDTIFSQELEIEMVQYENVEEALRYFFTHHLRSVTDKRSWPIRVWAREVTGTPSENILAFAKKVGVVRIQALQQFFADYLGLDDPQDPRVGAAFMTAMSAALIHLLVAPELRKIVIPGFLNEPEKMNELIVHQIMLGLAARRAEIEKEKAQGK</sequence>
<dbReference type="PROSITE" id="PS50977">
    <property type="entry name" value="HTH_TETR_2"/>
    <property type="match status" value="1"/>
</dbReference>
<keyword evidence="1" id="KW-0805">Transcription regulation</keyword>
<keyword evidence="2 4" id="KW-0238">DNA-binding</keyword>
<evidence type="ECO:0000313" key="7">
    <source>
        <dbReference type="Proteomes" id="UP000824083"/>
    </source>
</evidence>
<dbReference type="Gene3D" id="1.10.357.10">
    <property type="entry name" value="Tetracycline Repressor, domain 2"/>
    <property type="match status" value="1"/>
</dbReference>
<evidence type="ECO:0000256" key="2">
    <source>
        <dbReference type="ARBA" id="ARBA00023125"/>
    </source>
</evidence>
<accession>A0A9D1IK25</accession>
<proteinExistence type="predicted"/>
<comment type="caution">
    <text evidence="6">The sequence shown here is derived from an EMBL/GenBank/DDBJ whole genome shotgun (WGS) entry which is preliminary data.</text>
</comment>
<dbReference type="AlphaFoldDB" id="A0A9D1IK25"/>
<keyword evidence="3" id="KW-0804">Transcription</keyword>
<organism evidence="6 7">
    <name type="scientific">Candidatus Aphodousia faecigallinarum</name>
    <dbReference type="NCBI Taxonomy" id="2840677"/>
    <lineage>
        <taxon>Bacteria</taxon>
        <taxon>Pseudomonadati</taxon>
        <taxon>Pseudomonadota</taxon>
        <taxon>Betaproteobacteria</taxon>
        <taxon>Burkholderiales</taxon>
        <taxon>Sutterellaceae</taxon>
        <taxon>Sutterellaceae incertae sedis</taxon>
        <taxon>Candidatus Aphodousia</taxon>
    </lineage>
</organism>
<reference evidence="6" key="2">
    <citation type="journal article" date="2021" name="PeerJ">
        <title>Extensive microbial diversity within the chicken gut microbiome revealed by metagenomics and culture.</title>
        <authorList>
            <person name="Gilroy R."/>
            <person name="Ravi A."/>
            <person name="Getino M."/>
            <person name="Pursley I."/>
            <person name="Horton D.L."/>
            <person name="Alikhan N.F."/>
            <person name="Baker D."/>
            <person name="Gharbi K."/>
            <person name="Hall N."/>
            <person name="Watson M."/>
            <person name="Adriaenssens E.M."/>
            <person name="Foster-Nyarko E."/>
            <person name="Jarju S."/>
            <person name="Secka A."/>
            <person name="Antonio M."/>
            <person name="Oren A."/>
            <person name="Chaudhuri R.R."/>
            <person name="La Ragione R."/>
            <person name="Hildebrand F."/>
            <person name="Pallen M.J."/>
        </authorList>
    </citation>
    <scope>NUCLEOTIDE SEQUENCE</scope>
    <source>
        <strain evidence="6">7463</strain>
    </source>
</reference>
<dbReference type="GO" id="GO:0000976">
    <property type="term" value="F:transcription cis-regulatory region binding"/>
    <property type="evidence" value="ECO:0007669"/>
    <property type="project" value="TreeGrafter"/>
</dbReference>
<dbReference type="PANTHER" id="PTHR30055">
    <property type="entry name" value="HTH-TYPE TRANSCRIPTIONAL REGULATOR RUTR"/>
    <property type="match status" value="1"/>
</dbReference>
<evidence type="ECO:0000313" key="6">
    <source>
        <dbReference type="EMBL" id="HIU37522.1"/>
    </source>
</evidence>
<evidence type="ECO:0000259" key="5">
    <source>
        <dbReference type="PROSITE" id="PS50977"/>
    </source>
</evidence>
<name>A0A9D1IK25_9BURK</name>
<evidence type="ECO:0000256" key="3">
    <source>
        <dbReference type="ARBA" id="ARBA00023163"/>
    </source>
</evidence>
<feature type="DNA-binding region" description="H-T-H motif" evidence="4">
    <location>
        <begin position="36"/>
        <end position="55"/>
    </location>
</feature>
<feature type="domain" description="HTH tetR-type" evidence="5">
    <location>
        <begin position="13"/>
        <end position="73"/>
    </location>
</feature>
<dbReference type="Proteomes" id="UP000824083">
    <property type="component" value="Unassembled WGS sequence"/>
</dbReference>
<evidence type="ECO:0000256" key="1">
    <source>
        <dbReference type="ARBA" id="ARBA00023015"/>
    </source>
</evidence>
<dbReference type="InterPro" id="IPR009057">
    <property type="entry name" value="Homeodomain-like_sf"/>
</dbReference>
<dbReference type="InterPro" id="IPR050109">
    <property type="entry name" value="HTH-type_TetR-like_transc_reg"/>
</dbReference>
<dbReference type="SUPFAM" id="SSF46689">
    <property type="entry name" value="Homeodomain-like"/>
    <property type="match status" value="1"/>
</dbReference>
<dbReference type="Pfam" id="PF00440">
    <property type="entry name" value="TetR_N"/>
    <property type="match status" value="1"/>
</dbReference>
<dbReference type="PANTHER" id="PTHR30055:SF234">
    <property type="entry name" value="HTH-TYPE TRANSCRIPTIONAL REGULATOR BETI"/>
    <property type="match status" value="1"/>
</dbReference>
<dbReference type="EMBL" id="DVMY01000075">
    <property type="protein sequence ID" value="HIU37522.1"/>
    <property type="molecule type" value="Genomic_DNA"/>
</dbReference>
<protein>
    <submittedName>
        <fullName evidence="6">TetR/AcrR family transcriptional regulator</fullName>
    </submittedName>
</protein>
<dbReference type="InterPro" id="IPR001647">
    <property type="entry name" value="HTH_TetR"/>
</dbReference>
<evidence type="ECO:0000256" key="4">
    <source>
        <dbReference type="PROSITE-ProRule" id="PRU00335"/>
    </source>
</evidence>
<reference evidence="6" key="1">
    <citation type="submission" date="2020-10" db="EMBL/GenBank/DDBJ databases">
        <authorList>
            <person name="Gilroy R."/>
        </authorList>
    </citation>
    <scope>NUCLEOTIDE SEQUENCE</scope>
    <source>
        <strain evidence="6">7463</strain>
    </source>
</reference>